<evidence type="ECO:0000256" key="4">
    <source>
        <dbReference type="ARBA" id="ARBA00022475"/>
    </source>
</evidence>
<dbReference type="GO" id="GO:0015627">
    <property type="term" value="C:type II protein secretion system complex"/>
    <property type="evidence" value="ECO:0007669"/>
    <property type="project" value="InterPro"/>
</dbReference>
<keyword evidence="9 10" id="KW-0472">Membrane</keyword>
<protein>
    <submittedName>
        <fullName evidence="11">Type II secretion system protein M</fullName>
    </submittedName>
</protein>
<evidence type="ECO:0000256" key="1">
    <source>
        <dbReference type="ARBA" id="ARBA00004377"/>
    </source>
</evidence>
<dbReference type="SUPFAM" id="SSF103054">
    <property type="entry name" value="General secretion pathway protein M, EpsM"/>
    <property type="match status" value="1"/>
</dbReference>
<dbReference type="GO" id="GO:0015628">
    <property type="term" value="P:protein secretion by the type II secretion system"/>
    <property type="evidence" value="ECO:0007669"/>
    <property type="project" value="InterPro"/>
</dbReference>
<sequence length="174" mass="18800">MSEFTAKMQKLQASAQAFWQERTEQERRMLTIGGIVAGLGLFYGVLIDPALEGRAKLRKDLPLQRQQAAELTAMGRTAMEYKARTPIQPNPLSSDNLNASLAANGLKAQSLAITGTFVKLELKGVPFAAVATWLDTVRRTDAISVQDANITATSTPGMVDAFFTLQQRSAGAAQ</sequence>
<name>A0A6L6Q1M0_9BURK</name>
<dbReference type="GO" id="GO:0005886">
    <property type="term" value="C:plasma membrane"/>
    <property type="evidence" value="ECO:0007669"/>
    <property type="project" value="UniProtKB-SubCell"/>
</dbReference>
<comment type="similarity">
    <text evidence="2">Belongs to the GSP M family.</text>
</comment>
<comment type="caution">
    <text evidence="11">The sequence shown here is derived from an EMBL/GenBank/DDBJ whole genome shotgun (WGS) entry which is preliminary data.</text>
</comment>
<dbReference type="RefSeq" id="WP_155439913.1">
    <property type="nucleotide sequence ID" value="NZ_WNLA01000010.1"/>
</dbReference>
<keyword evidence="5" id="KW-0997">Cell inner membrane</keyword>
<dbReference type="OrthoDB" id="8776177at2"/>
<evidence type="ECO:0000256" key="9">
    <source>
        <dbReference type="ARBA" id="ARBA00023136"/>
    </source>
</evidence>
<evidence type="ECO:0000256" key="3">
    <source>
        <dbReference type="ARBA" id="ARBA00022448"/>
    </source>
</evidence>
<keyword evidence="4" id="KW-1003">Cell membrane</keyword>
<dbReference type="InterPro" id="IPR023229">
    <property type="entry name" value="T2SS_M_periplasmic_sf"/>
</dbReference>
<keyword evidence="8 10" id="KW-1133">Transmembrane helix</keyword>
<reference evidence="11 12" key="1">
    <citation type="submission" date="2019-11" db="EMBL/GenBank/DDBJ databases">
        <title>Type strains purchased from KCTC, JCM and DSMZ.</title>
        <authorList>
            <person name="Lu H."/>
        </authorList>
    </citation>
    <scope>NUCLEOTIDE SEQUENCE [LARGE SCALE GENOMIC DNA]</scope>
    <source>
        <strain evidence="11 12">KCTC 42409</strain>
    </source>
</reference>
<dbReference type="Pfam" id="PF04612">
    <property type="entry name" value="T2SSM"/>
    <property type="match status" value="1"/>
</dbReference>
<dbReference type="EMBL" id="WNLA01000010">
    <property type="protein sequence ID" value="MTW03535.1"/>
    <property type="molecule type" value="Genomic_DNA"/>
</dbReference>
<evidence type="ECO:0000256" key="5">
    <source>
        <dbReference type="ARBA" id="ARBA00022519"/>
    </source>
</evidence>
<gene>
    <name evidence="11" type="ORF">GM668_15735</name>
</gene>
<keyword evidence="7" id="KW-0653">Protein transport</keyword>
<keyword evidence="6 10" id="KW-0812">Transmembrane</keyword>
<evidence type="ECO:0000313" key="11">
    <source>
        <dbReference type="EMBL" id="MTW03535.1"/>
    </source>
</evidence>
<evidence type="ECO:0000256" key="10">
    <source>
        <dbReference type="SAM" id="Phobius"/>
    </source>
</evidence>
<accession>A0A6L6Q1M0</accession>
<proteinExistence type="inferred from homology"/>
<comment type="subcellular location">
    <subcellularLocation>
        <location evidence="1">Cell inner membrane</location>
        <topology evidence="1">Single-pass membrane protein</topology>
    </subcellularLocation>
</comment>
<evidence type="ECO:0000313" key="12">
    <source>
        <dbReference type="Proteomes" id="UP000484015"/>
    </source>
</evidence>
<evidence type="ECO:0000256" key="2">
    <source>
        <dbReference type="ARBA" id="ARBA00010637"/>
    </source>
</evidence>
<organism evidence="11 12">
    <name type="scientific">Pseudoduganella ginsengisoli</name>
    <dbReference type="NCBI Taxonomy" id="1462440"/>
    <lineage>
        <taxon>Bacteria</taxon>
        <taxon>Pseudomonadati</taxon>
        <taxon>Pseudomonadota</taxon>
        <taxon>Betaproteobacteria</taxon>
        <taxon>Burkholderiales</taxon>
        <taxon>Oxalobacteraceae</taxon>
        <taxon>Telluria group</taxon>
        <taxon>Pseudoduganella</taxon>
    </lineage>
</organism>
<dbReference type="AlphaFoldDB" id="A0A6L6Q1M0"/>
<dbReference type="Proteomes" id="UP000484015">
    <property type="component" value="Unassembled WGS sequence"/>
</dbReference>
<feature type="transmembrane region" description="Helical" evidence="10">
    <location>
        <begin position="29"/>
        <end position="51"/>
    </location>
</feature>
<dbReference type="InterPro" id="IPR007690">
    <property type="entry name" value="T2SS_GspM"/>
</dbReference>
<evidence type="ECO:0000256" key="6">
    <source>
        <dbReference type="ARBA" id="ARBA00022692"/>
    </source>
</evidence>
<evidence type="ECO:0000256" key="8">
    <source>
        <dbReference type="ARBA" id="ARBA00022989"/>
    </source>
</evidence>
<keyword evidence="12" id="KW-1185">Reference proteome</keyword>
<dbReference type="Gene3D" id="3.30.1360.100">
    <property type="entry name" value="General secretion pathway protein M, EpsM"/>
    <property type="match status" value="1"/>
</dbReference>
<keyword evidence="3" id="KW-0813">Transport</keyword>
<evidence type="ECO:0000256" key="7">
    <source>
        <dbReference type="ARBA" id="ARBA00022927"/>
    </source>
</evidence>